<dbReference type="AlphaFoldDB" id="A0A512T4A5"/>
<dbReference type="InterPro" id="IPR048576">
    <property type="entry name" value="Rv2175c_wHTH"/>
</dbReference>
<evidence type="ECO:0000259" key="2">
    <source>
        <dbReference type="Pfam" id="PF21531"/>
    </source>
</evidence>
<sequence>MTSTRETCGTLTSVNTEETPLQTLVGEWLTVPDIAERLGVRLADVRRLIDDREILAARIGERHVVAVPAKFFDDEGVLSALKGTFTVLGDGGMKDDEILRWLFTPDATLPVEGAPIDALRGGFKTEVRRRAMELAF</sequence>
<proteinExistence type="predicted"/>
<accession>A0A512T4A5</accession>
<gene>
    <name evidence="3" type="ORF">KLO01_31050</name>
</gene>
<feature type="domain" description="Rv2175c C-terminal" evidence="1">
    <location>
        <begin position="80"/>
        <end position="135"/>
    </location>
</feature>
<dbReference type="GO" id="GO:0003677">
    <property type="term" value="F:DNA binding"/>
    <property type="evidence" value="ECO:0007669"/>
    <property type="project" value="InterPro"/>
</dbReference>
<organism evidence="3 4">
    <name type="scientific">Knoellia locipacati</name>
    <dbReference type="NCBI Taxonomy" id="882824"/>
    <lineage>
        <taxon>Bacteria</taxon>
        <taxon>Bacillati</taxon>
        <taxon>Actinomycetota</taxon>
        <taxon>Actinomycetes</taxon>
        <taxon>Micrococcales</taxon>
        <taxon>Intrasporangiaceae</taxon>
        <taxon>Knoellia</taxon>
    </lineage>
</organism>
<evidence type="ECO:0000313" key="3">
    <source>
        <dbReference type="EMBL" id="GEQ15058.1"/>
    </source>
</evidence>
<dbReference type="EMBL" id="BKBA01000012">
    <property type="protein sequence ID" value="GEQ15058.1"/>
    <property type="molecule type" value="Genomic_DNA"/>
</dbReference>
<dbReference type="Pfam" id="PF18367">
    <property type="entry name" value="Rv2175c_C"/>
    <property type="match status" value="1"/>
</dbReference>
<dbReference type="Pfam" id="PF21531">
    <property type="entry name" value="Rv2175c_wHTH"/>
    <property type="match status" value="1"/>
</dbReference>
<evidence type="ECO:0000259" key="1">
    <source>
        <dbReference type="Pfam" id="PF18367"/>
    </source>
</evidence>
<name>A0A512T4A5_9MICO</name>
<dbReference type="Proteomes" id="UP000321793">
    <property type="component" value="Unassembled WGS sequence"/>
</dbReference>
<dbReference type="InterPro" id="IPR041098">
    <property type="entry name" value="Rv2175c_C"/>
</dbReference>
<keyword evidence="4" id="KW-1185">Reference proteome</keyword>
<protein>
    <submittedName>
        <fullName evidence="3">Transcriptional regulator</fullName>
    </submittedName>
</protein>
<evidence type="ECO:0000313" key="4">
    <source>
        <dbReference type="Proteomes" id="UP000321793"/>
    </source>
</evidence>
<reference evidence="3 4" key="1">
    <citation type="submission" date="2019-07" db="EMBL/GenBank/DDBJ databases">
        <title>Whole genome shotgun sequence of Knoellia locipacati NBRC 109775.</title>
        <authorList>
            <person name="Hosoyama A."/>
            <person name="Uohara A."/>
            <person name="Ohji S."/>
            <person name="Ichikawa N."/>
        </authorList>
    </citation>
    <scope>NUCLEOTIDE SEQUENCE [LARGE SCALE GENOMIC DNA]</scope>
    <source>
        <strain evidence="3 4">NBRC 109775</strain>
    </source>
</reference>
<comment type="caution">
    <text evidence="3">The sequence shown here is derived from an EMBL/GenBank/DDBJ whole genome shotgun (WGS) entry which is preliminary data.</text>
</comment>
<feature type="domain" description="DNA-binding protein Rv2175c wHTH" evidence="2">
    <location>
        <begin position="27"/>
        <end position="72"/>
    </location>
</feature>